<dbReference type="Proteomes" id="UP000440224">
    <property type="component" value="Unassembled WGS sequence"/>
</dbReference>
<sequence>MTIFRVAQGLDLPPLYLFTFADEDERARVAELLRKLPPREVTKVRRELAKRATRP</sequence>
<dbReference type="EMBL" id="WJIE01000021">
    <property type="protein sequence ID" value="MRG97816.1"/>
    <property type="molecule type" value="Genomic_DNA"/>
</dbReference>
<accession>A0A6N7Q3M4</accession>
<dbReference type="AlphaFoldDB" id="A0A6N7Q3M4"/>
<name>A0A6N7Q3M4_9BACT</name>
<protein>
    <recommendedName>
        <fullName evidence="3">XRE family transcriptional regulator</fullName>
    </recommendedName>
</protein>
<organism evidence="1 2">
    <name type="scientific">Polyangium spumosum</name>
    <dbReference type="NCBI Taxonomy" id="889282"/>
    <lineage>
        <taxon>Bacteria</taxon>
        <taxon>Pseudomonadati</taxon>
        <taxon>Myxococcota</taxon>
        <taxon>Polyangia</taxon>
        <taxon>Polyangiales</taxon>
        <taxon>Polyangiaceae</taxon>
        <taxon>Polyangium</taxon>
    </lineage>
</organism>
<evidence type="ECO:0000313" key="2">
    <source>
        <dbReference type="Proteomes" id="UP000440224"/>
    </source>
</evidence>
<comment type="caution">
    <text evidence="1">The sequence shown here is derived from an EMBL/GenBank/DDBJ whole genome shotgun (WGS) entry which is preliminary data.</text>
</comment>
<keyword evidence="2" id="KW-1185">Reference proteome</keyword>
<dbReference type="RefSeq" id="WP_153824595.1">
    <property type="nucleotide sequence ID" value="NZ_WJIE01000021.1"/>
</dbReference>
<dbReference type="OrthoDB" id="9805356at2"/>
<proteinExistence type="predicted"/>
<evidence type="ECO:0008006" key="3">
    <source>
        <dbReference type="Google" id="ProtNLM"/>
    </source>
</evidence>
<gene>
    <name evidence="1" type="ORF">GF068_38740</name>
</gene>
<evidence type="ECO:0000313" key="1">
    <source>
        <dbReference type="EMBL" id="MRG97816.1"/>
    </source>
</evidence>
<reference evidence="1 2" key="1">
    <citation type="submission" date="2019-10" db="EMBL/GenBank/DDBJ databases">
        <title>A soil myxobacterium in the family Polyangiaceae.</title>
        <authorList>
            <person name="Li Y."/>
            <person name="Wang J."/>
        </authorList>
    </citation>
    <scope>NUCLEOTIDE SEQUENCE [LARGE SCALE GENOMIC DNA]</scope>
    <source>
        <strain evidence="1 2">DSM 14734</strain>
    </source>
</reference>